<comment type="caution">
    <text evidence="2">The sequence shown here is derived from an EMBL/GenBank/DDBJ whole genome shotgun (WGS) entry which is preliminary data.</text>
</comment>
<keyword evidence="3" id="KW-1185">Reference proteome</keyword>
<feature type="transmembrane region" description="Helical" evidence="1">
    <location>
        <begin position="71"/>
        <end position="97"/>
    </location>
</feature>
<organism evidence="2 3">
    <name type="scientific">Corynebacterium pyruviciproducens ATCC BAA-1742</name>
    <dbReference type="NCBI Taxonomy" id="1125779"/>
    <lineage>
        <taxon>Bacteria</taxon>
        <taxon>Bacillati</taxon>
        <taxon>Actinomycetota</taxon>
        <taxon>Actinomycetes</taxon>
        <taxon>Mycobacteriales</taxon>
        <taxon>Corynebacteriaceae</taxon>
        <taxon>Corynebacterium</taxon>
    </lineage>
</organism>
<dbReference type="Proteomes" id="UP000014408">
    <property type="component" value="Unassembled WGS sequence"/>
</dbReference>
<name>S2ZUV6_9CORY</name>
<evidence type="ECO:0000256" key="1">
    <source>
        <dbReference type="SAM" id="Phobius"/>
    </source>
</evidence>
<dbReference type="eggNOG" id="ENOG5031MI8">
    <property type="taxonomic scope" value="Bacteria"/>
</dbReference>
<evidence type="ECO:0000313" key="2">
    <source>
        <dbReference type="EMBL" id="EPD67819.1"/>
    </source>
</evidence>
<dbReference type="RefSeq" id="WP_016458966.1">
    <property type="nucleotide sequence ID" value="NZ_KE150448.1"/>
</dbReference>
<gene>
    <name evidence="2" type="ORF">HMPREF1219_02232</name>
</gene>
<dbReference type="PATRIC" id="fig|1125779.3.peg.2180"/>
<keyword evidence="1" id="KW-1133">Transmembrane helix</keyword>
<keyword evidence="1" id="KW-0812">Transmembrane</keyword>
<evidence type="ECO:0000313" key="3">
    <source>
        <dbReference type="Proteomes" id="UP000014408"/>
    </source>
</evidence>
<sequence length="116" mass="13230">MLRWIWIGGWGLLVIGGSIQALVDPEVDGLPQLFLLLGIAIYSVTFYRWYNREVGLVELWKGSYTGFSVSYIVCALAPWSWQIISAVGLVVMVYFMFLENDRFLTWLAAHDQPSHS</sequence>
<dbReference type="EMBL" id="ATBY01000017">
    <property type="protein sequence ID" value="EPD67819.1"/>
    <property type="molecule type" value="Genomic_DNA"/>
</dbReference>
<proteinExistence type="predicted"/>
<reference evidence="2 3" key="1">
    <citation type="submission" date="2013-05" db="EMBL/GenBank/DDBJ databases">
        <title>The Genome Sequence of Corynebacterium pyruviciproducens 1773O (ATCC BAA-1742).</title>
        <authorList>
            <consortium name="The Broad Institute Genomics Platform"/>
            <person name="Earl A."/>
            <person name="Ward D."/>
            <person name="Feldgarden M."/>
            <person name="Gevers D."/>
            <person name="Tong J."/>
            <person name="Walker B."/>
            <person name="Young S."/>
            <person name="Zeng Q."/>
            <person name="Gargeya S."/>
            <person name="Fitzgerald M."/>
            <person name="Haas B."/>
            <person name="Abouelleil A."/>
            <person name="Allen A.W."/>
            <person name="Alvarado L."/>
            <person name="Arachchi H.M."/>
            <person name="Berlin A.M."/>
            <person name="Chapman S.B."/>
            <person name="Gainer-Dewar J."/>
            <person name="Goldberg J."/>
            <person name="Griggs A."/>
            <person name="Gujja S."/>
            <person name="Hansen M."/>
            <person name="Howarth C."/>
            <person name="Imamovic A."/>
            <person name="Ireland A."/>
            <person name="Larimer J."/>
            <person name="McCowan C."/>
            <person name="Murphy C."/>
            <person name="Pearson M."/>
            <person name="Poon T.W."/>
            <person name="Priest M."/>
            <person name="Roberts A."/>
            <person name="Saif S."/>
            <person name="Shea T."/>
            <person name="Sisk P."/>
            <person name="Sykes S."/>
            <person name="Wortman J."/>
            <person name="Nusbaum C."/>
            <person name="Birren B."/>
        </authorList>
    </citation>
    <scope>NUCLEOTIDE SEQUENCE [LARGE SCALE GENOMIC DNA]</scope>
    <source>
        <strain evidence="2 3">ATCC BAA-1742</strain>
    </source>
</reference>
<keyword evidence="1" id="KW-0472">Membrane</keyword>
<protein>
    <submittedName>
        <fullName evidence="2">Uncharacterized protein</fullName>
    </submittedName>
</protein>
<feature type="transmembrane region" description="Helical" evidence="1">
    <location>
        <begin position="31"/>
        <end position="50"/>
    </location>
</feature>
<dbReference type="AlphaFoldDB" id="S2ZUV6"/>
<dbReference type="HOGENOM" id="CLU_2092706_0_0_11"/>
<accession>S2ZUV6</accession>